<evidence type="ECO:0000313" key="2">
    <source>
        <dbReference type="EMBL" id="GAU49441.1"/>
    </source>
</evidence>
<evidence type="ECO:0000259" key="1">
    <source>
        <dbReference type="Pfam" id="PF24649"/>
    </source>
</evidence>
<dbReference type="OrthoDB" id="1930353at2759"/>
<sequence length="268" mass="30286">MVLDCGCGRGCGHLQSLFGVYSFRVENVGVRKPPSDDVKILGIANPNASRKAVMMRLSNIRNEIVSRKFSTLEEASHLMINFACCNSCIAKIKCELVTTYMYNDIEITLALVHSRSQWFSIIEKELNFTPAVNGSASASATLRSDSQSQRPAHSFHVNPKYLEKQCLQRSSRVDDNEDMAQLYFTRKWLQNQQVEAHLAATTPNLSSVRRLNSTRSRSLIIRNDDNDVDDLEMLLEAYLMQLDGTRNKILSVSVRVTRFLSKHVPVNL</sequence>
<dbReference type="Pfam" id="PF24649">
    <property type="entry name" value="DUF7642"/>
    <property type="match status" value="1"/>
</dbReference>
<gene>
    <name evidence="2" type="ORF">TSUD_407330</name>
</gene>
<dbReference type="PANTHER" id="PTHR35410:SF1">
    <property type="entry name" value="EXPRESSED PROTEIN"/>
    <property type="match status" value="1"/>
</dbReference>
<dbReference type="AlphaFoldDB" id="A0A2Z6NZ20"/>
<keyword evidence="3" id="KW-1185">Reference proteome</keyword>
<evidence type="ECO:0000313" key="3">
    <source>
        <dbReference type="Proteomes" id="UP000242715"/>
    </source>
</evidence>
<accession>A0A2Z6NZ20</accession>
<name>A0A2Z6NZ20_TRISU</name>
<dbReference type="Proteomes" id="UP000242715">
    <property type="component" value="Unassembled WGS sequence"/>
</dbReference>
<protein>
    <recommendedName>
        <fullName evidence="1">DUF7642 domain-containing protein</fullName>
    </recommendedName>
</protein>
<dbReference type="PANTHER" id="PTHR35410">
    <property type="entry name" value="EXPRESSED PROTEIN"/>
    <property type="match status" value="1"/>
</dbReference>
<feature type="domain" description="DUF7642" evidence="1">
    <location>
        <begin position="12"/>
        <end position="61"/>
    </location>
</feature>
<organism evidence="2 3">
    <name type="scientific">Trifolium subterraneum</name>
    <name type="common">Subterranean clover</name>
    <dbReference type="NCBI Taxonomy" id="3900"/>
    <lineage>
        <taxon>Eukaryota</taxon>
        <taxon>Viridiplantae</taxon>
        <taxon>Streptophyta</taxon>
        <taxon>Embryophyta</taxon>
        <taxon>Tracheophyta</taxon>
        <taxon>Spermatophyta</taxon>
        <taxon>Magnoliopsida</taxon>
        <taxon>eudicotyledons</taxon>
        <taxon>Gunneridae</taxon>
        <taxon>Pentapetalae</taxon>
        <taxon>rosids</taxon>
        <taxon>fabids</taxon>
        <taxon>Fabales</taxon>
        <taxon>Fabaceae</taxon>
        <taxon>Papilionoideae</taxon>
        <taxon>50 kb inversion clade</taxon>
        <taxon>NPAAA clade</taxon>
        <taxon>Hologalegina</taxon>
        <taxon>IRL clade</taxon>
        <taxon>Trifolieae</taxon>
        <taxon>Trifolium</taxon>
    </lineage>
</organism>
<dbReference type="InterPro" id="IPR056059">
    <property type="entry name" value="DUF7642"/>
</dbReference>
<reference evidence="3" key="1">
    <citation type="journal article" date="2017" name="Front. Plant Sci.">
        <title>Climate Clever Clovers: New Paradigm to Reduce the Environmental Footprint of Ruminants by Breeding Low Methanogenic Forages Utilizing Haplotype Variation.</title>
        <authorList>
            <person name="Kaur P."/>
            <person name="Appels R."/>
            <person name="Bayer P.E."/>
            <person name="Keeble-Gagnere G."/>
            <person name="Wang J."/>
            <person name="Hirakawa H."/>
            <person name="Shirasawa K."/>
            <person name="Vercoe P."/>
            <person name="Stefanova K."/>
            <person name="Durmic Z."/>
            <person name="Nichols P."/>
            <person name="Revell C."/>
            <person name="Isobe S.N."/>
            <person name="Edwards D."/>
            <person name="Erskine W."/>
        </authorList>
    </citation>
    <scope>NUCLEOTIDE SEQUENCE [LARGE SCALE GENOMIC DNA]</scope>
    <source>
        <strain evidence="3">cv. Daliak</strain>
    </source>
</reference>
<proteinExistence type="predicted"/>
<dbReference type="EMBL" id="DF974565">
    <property type="protein sequence ID" value="GAU49441.1"/>
    <property type="molecule type" value="Genomic_DNA"/>
</dbReference>
<dbReference type="Gene3D" id="1.20.58.340">
    <property type="entry name" value="Magnesium transport protein CorA, transmembrane region"/>
    <property type="match status" value="1"/>
</dbReference>